<dbReference type="Proteomes" id="UP001596422">
    <property type="component" value="Unassembled WGS sequence"/>
</dbReference>
<keyword evidence="3" id="KW-1185">Reference proteome</keyword>
<accession>A0ABW2A5S1</accession>
<sequence>MMMRLCSLLLSLIALLSLIKAPAMAAAETDETVLIYSATDIPAISPVLDAFRAANPDLVLEYREFNTLELHERMQSPDDGDSPIW</sequence>
<dbReference type="RefSeq" id="WP_379911199.1">
    <property type="nucleotide sequence ID" value="NZ_JBHSWE010000001.1"/>
</dbReference>
<reference evidence="3" key="1">
    <citation type="journal article" date="2019" name="Int. J. Syst. Evol. Microbiol.">
        <title>The Global Catalogue of Microorganisms (GCM) 10K type strain sequencing project: providing services to taxonomists for standard genome sequencing and annotation.</title>
        <authorList>
            <consortium name="The Broad Institute Genomics Platform"/>
            <consortium name="The Broad Institute Genome Sequencing Center for Infectious Disease"/>
            <person name="Wu L."/>
            <person name="Ma J."/>
        </authorList>
    </citation>
    <scope>NUCLEOTIDE SEQUENCE [LARGE SCALE GENOMIC DNA]</scope>
    <source>
        <strain evidence="3">NBRC 111756</strain>
    </source>
</reference>
<name>A0ABW2A5S1_9GAMM</name>
<gene>
    <name evidence="2" type="ORF">ACFQDL_23895</name>
</gene>
<dbReference type="EMBL" id="JBHSWE010000001">
    <property type="protein sequence ID" value="MFC6672780.1"/>
    <property type="molecule type" value="Genomic_DNA"/>
</dbReference>
<comment type="caution">
    <text evidence="2">The sequence shown here is derived from an EMBL/GenBank/DDBJ whole genome shotgun (WGS) entry which is preliminary data.</text>
</comment>
<feature type="signal peptide" evidence="1">
    <location>
        <begin position="1"/>
        <end position="25"/>
    </location>
</feature>
<organism evidence="2 3">
    <name type="scientific">Marinobacterium aestuariivivens</name>
    <dbReference type="NCBI Taxonomy" id="1698799"/>
    <lineage>
        <taxon>Bacteria</taxon>
        <taxon>Pseudomonadati</taxon>
        <taxon>Pseudomonadota</taxon>
        <taxon>Gammaproteobacteria</taxon>
        <taxon>Oceanospirillales</taxon>
        <taxon>Oceanospirillaceae</taxon>
        <taxon>Marinobacterium</taxon>
    </lineage>
</organism>
<evidence type="ECO:0000313" key="2">
    <source>
        <dbReference type="EMBL" id="MFC6672780.1"/>
    </source>
</evidence>
<keyword evidence="1" id="KW-0732">Signal</keyword>
<dbReference type="Gene3D" id="3.40.190.10">
    <property type="entry name" value="Periplasmic binding protein-like II"/>
    <property type="match status" value="1"/>
</dbReference>
<evidence type="ECO:0000313" key="3">
    <source>
        <dbReference type="Proteomes" id="UP001596422"/>
    </source>
</evidence>
<evidence type="ECO:0008006" key="4">
    <source>
        <dbReference type="Google" id="ProtNLM"/>
    </source>
</evidence>
<feature type="chain" id="PRO_5047422227" description="ABC transporter substrate-binding protein" evidence="1">
    <location>
        <begin position="26"/>
        <end position="85"/>
    </location>
</feature>
<evidence type="ECO:0000256" key="1">
    <source>
        <dbReference type="SAM" id="SignalP"/>
    </source>
</evidence>
<protein>
    <recommendedName>
        <fullName evidence="4">ABC transporter substrate-binding protein</fullName>
    </recommendedName>
</protein>
<proteinExistence type="predicted"/>